<accession>A0ACC2VCW9</accession>
<keyword evidence="2" id="KW-1185">Reference proteome</keyword>
<gene>
    <name evidence="1" type="ORF">QFC21_005035</name>
</gene>
<evidence type="ECO:0000313" key="1">
    <source>
        <dbReference type="EMBL" id="KAJ9096765.1"/>
    </source>
</evidence>
<comment type="caution">
    <text evidence="1">The sequence shown here is derived from an EMBL/GenBank/DDBJ whole genome shotgun (WGS) entry which is preliminary data.</text>
</comment>
<dbReference type="EMBL" id="JASBWT010000018">
    <property type="protein sequence ID" value="KAJ9096765.1"/>
    <property type="molecule type" value="Genomic_DNA"/>
</dbReference>
<name>A0ACC2VCW9_9TREE</name>
<organism evidence="1 2">
    <name type="scientific">Naganishia friedmannii</name>
    <dbReference type="NCBI Taxonomy" id="89922"/>
    <lineage>
        <taxon>Eukaryota</taxon>
        <taxon>Fungi</taxon>
        <taxon>Dikarya</taxon>
        <taxon>Basidiomycota</taxon>
        <taxon>Agaricomycotina</taxon>
        <taxon>Tremellomycetes</taxon>
        <taxon>Filobasidiales</taxon>
        <taxon>Filobasidiaceae</taxon>
        <taxon>Naganishia</taxon>
    </lineage>
</organism>
<sequence length="2319" mass="256614">MSDIPPGIDAKADKAVSRNPLAPVNPLSSPEDNRMAAKLDFASKGLTQVKFERAGEDEGQEARLHGTAMYSPTPGWPLGYGNRKASSMADIEFPVKVNFRVALREFSDSISTIRRNIKVHWDLLDNGFDWNERFIALWDVASEGIWAISLYEDATPLTEYWTANITPQLHAAETRWQTIKEKRRRREIHENGIAVKPQLADLPSSGEIASRQDSEVGSRSDVQPPTRSTSRRGAPDLQRRPTEGADSDGVESQIDRFDVSTLQQELIDVTRDLEDRVSSTSPTPPMEEQSMQPRQTHEGPSPSGQKIGEDNVLLAGGRSCQGQYSDSEDEVQPWKRLRRQASMEQAEADRLEVEKGWADAIGLLIQLADGLLPISICLVRTSAIVPLSGYQDGKIVKKMAGDFDGDRVLASGPGAGTLGQAEALTDDTAEKHDLSAVGALEGTLNEPALKRHLRYIAPEAISDKRAIGSLVDVFSWGVAAYELITRRPIEHVDDSDAQDLLRNIHLHSIRPVTPILNLLKSIPRELCDIIAKSVSLDPDKRYSNMCALLHDLHKAREICQGKLIGNARRQYQPGHIDSMSRFVVPPGLVDRKRQEEQLEQAYQKVKLSGNVGTVCCWGPSGVGKSRLIEVWAAEKQASNAGQGCLVGWAKMEQHRMKPLCAFVAIFSSLLDRIFSDPLEDPETWRKRIVDALILLHDSDTVELDGPLGVDWEQYVKQFRSWSYGLLRLFASSSRPLIIVLDDYQWIGAEKNLWEDLLLHPMRHLDNALVVLSYRTVDDTPPDMAPFVDCGLIQVNAFSKDTLQSLVLQLVAFHIAVLTLTLTFVSLNLLRCFHFDHKPGNMFMLYLEQYFDFRLLKWIIKVEQLDRYTTTGVVAFVTSTLKSLSAGAREVLVVLACLPSQGVDVHLLSELVDKPSPIVRTLLDEASTLGSVQITRQQHAQFTHDKHHQAALDLIATEEKAELYISLARKLESKGGDFLFSRADLIMEATALKPDCYPVPEKARIIADAAKRAARAAAVGLAEKYIDHTRSYADISAKELWQENPRLALDLTTIQAEVAMALRRGPEIIPEVKSADEKFVKVERARIQAQDLVARMKIATLLFRLNVTANRIEPALENVRETFSAIGIDLNEPTTTLPIDADEVEAIIDSIALQETTQAPNQKDEIALAVAKLCLRAGATIYSYSSSHSTKYFDHAAQLILSSPAARKHTAAAYTYTMQAISSANILQVESSRAWLKLANKVKGSQKTPDFSAVEAVVVTLEFLNCTFIGDMKYGDAYKACLADNNMDTLIFAGGLDLAGSFLAGRDLRYTLVTGEKILGWLQYDFQPASKAMIAASIQLAANLLEGKYLLPDDKRNLNDLPPLFAIVYWTNSLACGLFFYAPTAELRKRAAQVHRHLQGGAGTMMMFYSGFVLSWFTILNDQDIDFDVVQSTKRKLSAFQHNKDLSNMVKTLDALLVLRKIRDGVSPLEEAVDILEDAIEHLDKADHHLLEGKSNISVLGPSSVESIDFMNRFTCVDRRILLVTIYATAEETSARHARSAYGKCNGFGLVRYVDQQFPEVAVVVTAEVLRTNPVTNVSHEQSSLQPSTAFSAMSDGGLRLEPLFESDVRPKDALKEGMLERKSNLESVLRSFLVLASERSSEVLIQKVLQILMQINRSDWSCLALQDPLTNTLHLRGAGSYESLKVYDIPINKASALCPTTILLRGSVSHKTINTSHSSSSAIQNLFEREPFFRKQQPKHLLMTPLFVQGRFSGSLVLTGKTASSSNTQVSLLATFAAIALEAHSAFASLEIAVEARTAALEQALAHKQTFISSVSHELRTPLYSISGLCAVMQSSSDVTPAQNENLDVIASSAEDLQRIVTAILDMAKLESGGMTAEAIPFELRDTIESSLESVAHISRAKGIELVLENDVSTDPPGRLIGDPHRVRQCLLNLLSNAVKFSRAGQDPAFIKLGWTIEQDGEQTDSVTVTVMDNGIGIPQSRMNRLFHSFSQIDASITRQYARVLGGGDCWAESAEGQGSTFYLMFKVTRERVAPTTIPREPRFQPGPPRRAVVFAPETETIAVLIRNLRYFNVEASRDNRLQLDELLEPPPHFVFIDIDKVEEFRDRLGSFARQSELSKLVYLVALTEVSSAMDTLGLTHDSIVTKPIKGRALYDVTKHLTETKKRIPKKTGNTGSGLDKTYGKKYPLKILYVDDSSVNVMVGRKLLSRFGYNDIQVCYDGLQAVAAAEKTLYDLIIMDLQMPIADGYTATSMIQASEQTGMPTIVALTANADENTRNRCISSGFSGFLSKPLVISTLAETLRTTYEARYPGDGSGDD</sequence>
<reference evidence="1" key="1">
    <citation type="submission" date="2023-04" db="EMBL/GenBank/DDBJ databases">
        <title>Draft Genome sequencing of Naganishia species isolated from polar environments using Oxford Nanopore Technology.</title>
        <authorList>
            <person name="Leo P."/>
            <person name="Venkateswaran K."/>
        </authorList>
    </citation>
    <scope>NUCLEOTIDE SEQUENCE</scope>
    <source>
        <strain evidence="1">MNA-CCFEE 5423</strain>
    </source>
</reference>
<protein>
    <submittedName>
        <fullName evidence="1">Uncharacterized protein</fullName>
    </submittedName>
</protein>
<proteinExistence type="predicted"/>
<dbReference type="Proteomes" id="UP001227268">
    <property type="component" value="Unassembled WGS sequence"/>
</dbReference>
<evidence type="ECO:0000313" key="2">
    <source>
        <dbReference type="Proteomes" id="UP001227268"/>
    </source>
</evidence>